<protein>
    <recommendedName>
        <fullName evidence="3">Antitoxin</fullName>
    </recommendedName>
</protein>
<evidence type="ECO:0000313" key="1">
    <source>
        <dbReference type="EMBL" id="MTI26742.1"/>
    </source>
</evidence>
<dbReference type="EMBL" id="SMLW01000596">
    <property type="protein sequence ID" value="MTI26742.1"/>
    <property type="molecule type" value="Genomic_DNA"/>
</dbReference>
<reference evidence="1 2" key="1">
    <citation type="submission" date="2019-02" db="EMBL/GenBank/DDBJ databases">
        <authorList>
            <person name="Goldberg S.R."/>
            <person name="Haltli B.A."/>
            <person name="Correa H."/>
            <person name="Russell K.G."/>
        </authorList>
    </citation>
    <scope>NUCLEOTIDE SEQUENCE [LARGE SCALE GENOMIC DNA]</scope>
    <source>
        <strain evidence="1 2">JCM 16186</strain>
    </source>
</reference>
<accession>A0ABW9RSM2</accession>
<organism evidence="1 2">
    <name type="scientific">Fulvivirga kasyanovii</name>
    <dbReference type="NCBI Taxonomy" id="396812"/>
    <lineage>
        <taxon>Bacteria</taxon>
        <taxon>Pseudomonadati</taxon>
        <taxon>Bacteroidota</taxon>
        <taxon>Cytophagia</taxon>
        <taxon>Cytophagales</taxon>
        <taxon>Fulvivirgaceae</taxon>
        <taxon>Fulvivirga</taxon>
    </lineage>
</organism>
<name>A0ABW9RSM2_9BACT</name>
<dbReference type="Proteomes" id="UP000798808">
    <property type="component" value="Unassembled WGS sequence"/>
</dbReference>
<keyword evidence="2" id="KW-1185">Reference proteome</keyword>
<proteinExistence type="predicted"/>
<sequence>MNTKITLELESELIVRAKEYAKKNKTNLSGMIENYLRFIVDSSEESIDLTPLVKSLSGVIKLDDSDYRKELTYFLSEKHKR</sequence>
<evidence type="ECO:0000313" key="2">
    <source>
        <dbReference type="Proteomes" id="UP000798808"/>
    </source>
</evidence>
<gene>
    <name evidence="1" type="ORF">E1163_17440</name>
</gene>
<dbReference type="Pfam" id="PF19891">
    <property type="entry name" value="DUF6364"/>
    <property type="match status" value="1"/>
</dbReference>
<dbReference type="InterPro" id="IPR045944">
    <property type="entry name" value="DUF6364"/>
</dbReference>
<comment type="caution">
    <text evidence="1">The sequence shown here is derived from an EMBL/GenBank/DDBJ whole genome shotgun (WGS) entry which is preliminary data.</text>
</comment>
<evidence type="ECO:0008006" key="3">
    <source>
        <dbReference type="Google" id="ProtNLM"/>
    </source>
</evidence>